<dbReference type="InterPro" id="IPR010562">
    <property type="entry name" value="Haemolymph_juvenile_hormone-bd"/>
</dbReference>
<dbReference type="Proteomes" id="UP001154078">
    <property type="component" value="Chromosome 9"/>
</dbReference>
<keyword evidence="2" id="KW-1185">Reference proteome</keyword>
<reference evidence="1" key="1">
    <citation type="submission" date="2021-12" db="EMBL/GenBank/DDBJ databases">
        <authorList>
            <person name="King R."/>
        </authorList>
    </citation>
    <scope>NUCLEOTIDE SEQUENCE</scope>
</reference>
<protein>
    <submittedName>
        <fullName evidence="1">Uncharacterized protein</fullName>
    </submittedName>
</protein>
<organism evidence="1 2">
    <name type="scientific">Brassicogethes aeneus</name>
    <name type="common">Rape pollen beetle</name>
    <name type="synonym">Meligethes aeneus</name>
    <dbReference type="NCBI Taxonomy" id="1431903"/>
    <lineage>
        <taxon>Eukaryota</taxon>
        <taxon>Metazoa</taxon>
        <taxon>Ecdysozoa</taxon>
        <taxon>Arthropoda</taxon>
        <taxon>Hexapoda</taxon>
        <taxon>Insecta</taxon>
        <taxon>Pterygota</taxon>
        <taxon>Neoptera</taxon>
        <taxon>Endopterygota</taxon>
        <taxon>Coleoptera</taxon>
        <taxon>Polyphaga</taxon>
        <taxon>Cucujiformia</taxon>
        <taxon>Nitidulidae</taxon>
        <taxon>Meligethinae</taxon>
        <taxon>Brassicogethes</taxon>
    </lineage>
</organism>
<dbReference type="Gene3D" id="3.15.10.30">
    <property type="entry name" value="Haemolymph juvenile hormone binding protein"/>
    <property type="match status" value="1"/>
</dbReference>
<dbReference type="InterPro" id="IPR038606">
    <property type="entry name" value="To_sf"/>
</dbReference>
<evidence type="ECO:0000313" key="1">
    <source>
        <dbReference type="EMBL" id="CAH0564340.1"/>
    </source>
</evidence>
<dbReference type="Pfam" id="PF06585">
    <property type="entry name" value="JHBP"/>
    <property type="match status" value="1"/>
</dbReference>
<proteinExistence type="predicted"/>
<sequence length="249" mass="28686">MYNIINILSKNKHFIIVLLIHISHFQYYKTKDEPTEVIAAKKFINECVKNVLINGLPEINIPSHEPLKLNVNFTYGNFGIPNIFEKFYIHINNAVIEGIPEFELIELVSHPENNPNGVFFDYTISWKSMVIKNDWELIVLGWKYAEGQQNIYLIDTTISGTWNMTNAQSMQQSLDALTANIKIRDVELVLDNTKRDIFAMSFGRVINQALNIPAVSEALSAGLLNKFNVDWLQKGERIDAMLNYCWPKY</sequence>
<gene>
    <name evidence="1" type="ORF">MELIAE_LOCUS12924</name>
</gene>
<name>A0A9P0BIK2_BRAAE</name>
<evidence type="ECO:0000313" key="2">
    <source>
        <dbReference type="Proteomes" id="UP001154078"/>
    </source>
</evidence>
<accession>A0A9P0BIK2</accession>
<dbReference type="OrthoDB" id="6759118at2759"/>
<dbReference type="AlphaFoldDB" id="A0A9P0BIK2"/>
<dbReference type="EMBL" id="OV121140">
    <property type="protein sequence ID" value="CAH0564340.1"/>
    <property type="molecule type" value="Genomic_DNA"/>
</dbReference>